<evidence type="ECO:0000313" key="2">
    <source>
        <dbReference type="EMBL" id="VAX06537.1"/>
    </source>
</evidence>
<dbReference type="EMBL" id="UOFW01000166">
    <property type="protein sequence ID" value="VAX06537.1"/>
    <property type="molecule type" value="Genomic_DNA"/>
</dbReference>
<organism evidence="2">
    <name type="scientific">hydrothermal vent metagenome</name>
    <dbReference type="NCBI Taxonomy" id="652676"/>
    <lineage>
        <taxon>unclassified sequences</taxon>
        <taxon>metagenomes</taxon>
        <taxon>ecological metagenomes</taxon>
    </lineage>
</organism>
<accession>A0A3B1BPF5</accession>
<proteinExistence type="predicted"/>
<evidence type="ECO:0000256" key="1">
    <source>
        <dbReference type="SAM" id="Phobius"/>
    </source>
</evidence>
<name>A0A3B1BPF5_9ZZZZ</name>
<feature type="transmembrane region" description="Helical" evidence="1">
    <location>
        <begin position="17"/>
        <end position="36"/>
    </location>
</feature>
<sequence length="68" mass="7727">MNNIAKFFDLANFHAKTIGITAFILWLFILAMVIIFTHPEALDINAEIPDDPRPKCKSMPDGHKVCDR</sequence>
<keyword evidence="1" id="KW-0812">Transmembrane</keyword>
<reference evidence="2" key="1">
    <citation type="submission" date="2018-06" db="EMBL/GenBank/DDBJ databases">
        <authorList>
            <person name="Zhirakovskaya E."/>
        </authorList>
    </citation>
    <scope>NUCLEOTIDE SEQUENCE</scope>
</reference>
<gene>
    <name evidence="2" type="ORF">MNBD_ALPHA03-1200</name>
</gene>
<keyword evidence="1" id="KW-0472">Membrane</keyword>
<dbReference type="AlphaFoldDB" id="A0A3B1BPF5"/>
<keyword evidence="1" id="KW-1133">Transmembrane helix</keyword>
<protein>
    <submittedName>
        <fullName evidence="2">Uncharacterized protein</fullName>
    </submittedName>
</protein>